<evidence type="ECO:0000256" key="2">
    <source>
        <dbReference type="ARBA" id="ARBA00023136"/>
    </source>
</evidence>
<comment type="similarity">
    <text evidence="4">Belongs to the TonB-dependent receptor family.</text>
</comment>
<dbReference type="OrthoDB" id="9768470at2"/>
<dbReference type="Pfam" id="PF00593">
    <property type="entry name" value="TonB_dep_Rec_b-barrel"/>
    <property type="match status" value="1"/>
</dbReference>
<dbReference type="InterPro" id="IPR012910">
    <property type="entry name" value="Plug_dom"/>
</dbReference>
<evidence type="ECO:0000259" key="6">
    <source>
        <dbReference type="Pfam" id="PF00593"/>
    </source>
</evidence>
<accession>A0A1T5E3R8</accession>
<organism evidence="8 9">
    <name type="scientific">Rhizorhabdus histidinilytica</name>
    <dbReference type="NCBI Taxonomy" id="439228"/>
    <lineage>
        <taxon>Bacteria</taxon>
        <taxon>Pseudomonadati</taxon>
        <taxon>Pseudomonadota</taxon>
        <taxon>Alphaproteobacteria</taxon>
        <taxon>Sphingomonadales</taxon>
        <taxon>Sphingomonadaceae</taxon>
        <taxon>Rhizorhabdus</taxon>
    </lineage>
</organism>
<keyword evidence="5" id="KW-0732">Signal</keyword>
<evidence type="ECO:0000256" key="4">
    <source>
        <dbReference type="RuleBase" id="RU003357"/>
    </source>
</evidence>
<name>A0A1T5E3R8_9SPHN</name>
<dbReference type="InterPro" id="IPR037066">
    <property type="entry name" value="Plug_dom_sf"/>
</dbReference>
<reference evidence="9" key="1">
    <citation type="submission" date="2017-02" db="EMBL/GenBank/DDBJ databases">
        <authorList>
            <person name="Varghese N."/>
            <person name="Submissions S."/>
        </authorList>
    </citation>
    <scope>NUCLEOTIDE SEQUENCE [LARGE SCALE GENOMIC DNA]</scope>
    <source>
        <strain evidence="9">UM2</strain>
    </source>
</reference>
<evidence type="ECO:0000259" key="7">
    <source>
        <dbReference type="Pfam" id="PF07715"/>
    </source>
</evidence>
<dbReference type="PANTHER" id="PTHR40980">
    <property type="entry name" value="PLUG DOMAIN-CONTAINING PROTEIN"/>
    <property type="match status" value="1"/>
</dbReference>
<gene>
    <name evidence="8" type="ORF">SAMN06295920_106148</name>
</gene>
<dbReference type="AlphaFoldDB" id="A0A1T5E3R8"/>
<evidence type="ECO:0000313" key="9">
    <source>
        <dbReference type="Proteomes" id="UP000189818"/>
    </source>
</evidence>
<comment type="subcellular location">
    <subcellularLocation>
        <location evidence="1 4">Cell outer membrane</location>
    </subcellularLocation>
</comment>
<dbReference type="RefSeq" id="WP_079648908.1">
    <property type="nucleotide sequence ID" value="NZ_FUYM01000006.1"/>
</dbReference>
<dbReference type="Gene3D" id="2.170.130.10">
    <property type="entry name" value="TonB-dependent receptor, plug domain"/>
    <property type="match status" value="1"/>
</dbReference>
<dbReference type="Pfam" id="PF07715">
    <property type="entry name" value="Plug"/>
    <property type="match status" value="1"/>
</dbReference>
<keyword evidence="2 4" id="KW-0472">Membrane</keyword>
<proteinExistence type="inferred from homology"/>
<dbReference type="Gene3D" id="2.40.170.20">
    <property type="entry name" value="TonB-dependent receptor, beta-barrel domain"/>
    <property type="match status" value="1"/>
</dbReference>
<feature type="domain" description="TonB-dependent receptor-like beta-barrel" evidence="6">
    <location>
        <begin position="369"/>
        <end position="862"/>
    </location>
</feature>
<dbReference type="InterPro" id="IPR036942">
    <property type="entry name" value="Beta-barrel_TonB_sf"/>
</dbReference>
<keyword evidence="9" id="KW-1185">Reference proteome</keyword>
<keyword evidence="3" id="KW-0998">Cell outer membrane</keyword>
<dbReference type="PANTHER" id="PTHR40980:SF5">
    <property type="entry name" value="TONB-DEPENDENT RECEPTOR"/>
    <property type="match status" value="1"/>
</dbReference>
<protein>
    <submittedName>
        <fullName evidence="8">TonB-dependent receptor</fullName>
    </submittedName>
</protein>
<evidence type="ECO:0000313" key="8">
    <source>
        <dbReference type="EMBL" id="SKB78494.1"/>
    </source>
</evidence>
<dbReference type="SUPFAM" id="SSF56935">
    <property type="entry name" value="Porins"/>
    <property type="match status" value="1"/>
</dbReference>
<dbReference type="InterPro" id="IPR000531">
    <property type="entry name" value="Beta-barrel_TonB"/>
</dbReference>
<dbReference type="STRING" id="439228.SAMN06295920_106148"/>
<dbReference type="GO" id="GO:0009279">
    <property type="term" value="C:cell outer membrane"/>
    <property type="evidence" value="ECO:0007669"/>
    <property type="project" value="UniProtKB-SubCell"/>
</dbReference>
<sequence>MNNPLALGRILLLSTALMSPAALLAQAAAPAPADQPADRSAAVQGEEQVEISTLGAPAARDIVVTGRRQQNVVRATPQVVSVLSSADIARTGDGDIAGALQRVTGLSVVGNGFVYVRGLGDRYSLALLNGSPLPSPEPLKRVVPLDLFPTSILASSLVQKSYSANYPGEFGGGVINLTTKAIPTETFLSIGGSIAGDSVTTGNLGYTYYGSDYDWFGFDDGTRDIPRGLKTAIRNSGTTPIVQGANYSAQDLQGFAASLNNADTALLQRNRNIPANFSADLTGGTSFDTDSGRVGVLAAFGYSNSWRTRDVLQQSSIDPDLAGIPQTQFQTVITDNHVTVNGLLGLGAEVNDHKFRWTNLFIRDTVKQGRLSAGYNRSVEDQDPTLPASLLKQNTYWFERQLIDTQGVAELRFDKLSIDLRGTYANSQRESPYERSFSYNYSPVVGDYVNNLTSAGQSADIAFSDLNEDVYAGSADIGYKLDGALKGTLTAGYAYNKTKRTSERYQFQFFRPTGALNQGVAQERPDFLLSDYNIYTYNIQLRDVSGAEGSRAYDADLVIHAGYGQAEIELGNGLRIQGGVRYEDARQTVTPDAGSGTNISKSYFLPALTLTYNFNDDMQFRLAGSKTVARPQFRELARQIYQDFESDRQFTGNPFLTDSKLYNAEARWEWYFDRNQRLSLAGFYKKIDNPIEASAFFAGGGVLRTGFANAPEAQLYGAEIEAEKHFPLDSLGGEFFATKRLVMIANYTWTKSKLKVDDSIVIGPDLSPVAANTLFRDGAPLTGQSDHIANLQLSFEDTERLSQITMLLNYASERVTNRGPIQGTLRQPDIIEKPGFRLDLVGRQGFKLLGTDMELKVEARNLTGTPYKEFQRAGSNIIYLNRYKVGRSFSLGLTANF</sequence>
<feature type="chain" id="PRO_5012979003" evidence="5">
    <location>
        <begin position="28"/>
        <end position="897"/>
    </location>
</feature>
<dbReference type="EMBL" id="FUYM01000006">
    <property type="protein sequence ID" value="SKB78494.1"/>
    <property type="molecule type" value="Genomic_DNA"/>
</dbReference>
<evidence type="ECO:0000256" key="5">
    <source>
        <dbReference type="SAM" id="SignalP"/>
    </source>
</evidence>
<feature type="signal peptide" evidence="5">
    <location>
        <begin position="1"/>
        <end position="27"/>
    </location>
</feature>
<evidence type="ECO:0000256" key="1">
    <source>
        <dbReference type="ARBA" id="ARBA00004442"/>
    </source>
</evidence>
<feature type="domain" description="TonB-dependent receptor plug" evidence="7">
    <location>
        <begin position="73"/>
        <end position="174"/>
    </location>
</feature>
<dbReference type="Proteomes" id="UP000189818">
    <property type="component" value="Unassembled WGS sequence"/>
</dbReference>
<keyword evidence="8" id="KW-0675">Receptor</keyword>
<evidence type="ECO:0000256" key="3">
    <source>
        <dbReference type="ARBA" id="ARBA00023237"/>
    </source>
</evidence>
<keyword evidence="4" id="KW-0798">TonB box</keyword>